<feature type="region of interest" description="Disordered" evidence="1">
    <location>
        <begin position="1"/>
        <end position="48"/>
    </location>
</feature>
<proteinExistence type="predicted"/>
<dbReference type="AlphaFoldDB" id="A0A6S7C202"/>
<dbReference type="EMBL" id="CADIKM010000033">
    <property type="protein sequence ID" value="CAB3799535.1"/>
    <property type="molecule type" value="Genomic_DNA"/>
</dbReference>
<reference evidence="2 3" key="1">
    <citation type="submission" date="2020-04" db="EMBL/GenBank/DDBJ databases">
        <authorList>
            <person name="De Canck E."/>
        </authorList>
    </citation>
    <scope>NUCLEOTIDE SEQUENCE [LARGE SCALE GENOMIC DNA]</scope>
    <source>
        <strain evidence="2 3">LMG 28138</strain>
    </source>
</reference>
<evidence type="ECO:0000256" key="1">
    <source>
        <dbReference type="SAM" id="MobiDB-lite"/>
    </source>
</evidence>
<dbReference type="Proteomes" id="UP000494115">
    <property type="component" value="Unassembled WGS sequence"/>
</dbReference>
<evidence type="ECO:0000313" key="3">
    <source>
        <dbReference type="Proteomes" id="UP000494115"/>
    </source>
</evidence>
<organism evidence="2 3">
    <name type="scientific">Pararobbsia alpina</name>
    <dbReference type="NCBI Taxonomy" id="621374"/>
    <lineage>
        <taxon>Bacteria</taxon>
        <taxon>Pseudomonadati</taxon>
        <taxon>Pseudomonadota</taxon>
        <taxon>Betaproteobacteria</taxon>
        <taxon>Burkholderiales</taxon>
        <taxon>Burkholderiaceae</taxon>
        <taxon>Pararobbsia</taxon>
    </lineage>
</organism>
<name>A0A6S7C202_9BURK</name>
<evidence type="ECO:0000313" key="2">
    <source>
        <dbReference type="EMBL" id="CAB3799535.1"/>
    </source>
</evidence>
<protein>
    <submittedName>
        <fullName evidence="2">Uncharacterized protein</fullName>
    </submittedName>
</protein>
<gene>
    <name evidence="2" type="ORF">LMG28138_04669</name>
</gene>
<accession>A0A6S7C202</accession>
<keyword evidence="3" id="KW-1185">Reference proteome</keyword>
<sequence length="69" mass="7325">MTRKIAAPPRYPLAGRSPGRRSDADFNPLLSAWGIPTQPPHSSKAPDCVATQEIASPWAALMSPESPAT</sequence>